<reference evidence="1 2" key="1">
    <citation type="submission" date="2018-11" db="EMBL/GenBank/DDBJ databases">
        <title>Paraburkholderia sp. DHOA04, isolated from soil.</title>
        <authorList>
            <person name="Gao Z.-H."/>
            <person name="Qiu L.-H."/>
            <person name="Fu J.-C."/>
        </authorList>
    </citation>
    <scope>NUCLEOTIDE SEQUENCE [LARGE SCALE GENOMIC DNA]</scope>
    <source>
        <strain evidence="1 2">DHOA04</strain>
    </source>
</reference>
<dbReference type="Proteomes" id="UP000272778">
    <property type="component" value="Unassembled WGS sequence"/>
</dbReference>
<proteinExistence type="predicted"/>
<dbReference type="AlphaFoldDB" id="A0A3N6MB77"/>
<evidence type="ECO:0000313" key="1">
    <source>
        <dbReference type="EMBL" id="RQG99817.1"/>
    </source>
</evidence>
<evidence type="ECO:0000313" key="2">
    <source>
        <dbReference type="Proteomes" id="UP000272778"/>
    </source>
</evidence>
<gene>
    <name evidence="1" type="ORF">D1Y85_26180</name>
</gene>
<sequence length="181" mass="20345">MKFDVYGSYPIPCIDDENGKRKIDRDGLKTLKKTIGSSADGLADCRGCYVFALKHGNKYTPWYIGQAAGGRTLNLLKESLHPKHKLEIYDEVVSENKGHPHLFLLPKLTKNGKFAGTVKKGSDKSLDFLEDWLIAVSFQKNRNLRNDKKTWFLKNLYVAGLFNAGPDEPAPASIQLRSTIF</sequence>
<name>A0A3N6MB77_9BURK</name>
<dbReference type="RefSeq" id="WP_124153984.1">
    <property type="nucleotide sequence ID" value="NZ_RQIS01000034.1"/>
</dbReference>
<protein>
    <submittedName>
        <fullName evidence="1">Uncharacterized protein</fullName>
    </submittedName>
</protein>
<keyword evidence="2" id="KW-1185">Reference proteome</keyword>
<organism evidence="1 2">
    <name type="scientific">Paraburkholderia dinghuensis</name>
    <dbReference type="NCBI Taxonomy" id="2305225"/>
    <lineage>
        <taxon>Bacteria</taxon>
        <taxon>Pseudomonadati</taxon>
        <taxon>Pseudomonadota</taxon>
        <taxon>Betaproteobacteria</taxon>
        <taxon>Burkholderiales</taxon>
        <taxon>Burkholderiaceae</taxon>
        <taxon>Paraburkholderia</taxon>
    </lineage>
</organism>
<dbReference type="EMBL" id="RQIS01000034">
    <property type="protein sequence ID" value="RQG99817.1"/>
    <property type="molecule type" value="Genomic_DNA"/>
</dbReference>
<accession>A0A3N6MB77</accession>
<comment type="caution">
    <text evidence="1">The sequence shown here is derived from an EMBL/GenBank/DDBJ whole genome shotgun (WGS) entry which is preliminary data.</text>
</comment>
<dbReference type="OrthoDB" id="8453017at2"/>